<dbReference type="Gene3D" id="2.60.40.10">
    <property type="entry name" value="Immunoglobulins"/>
    <property type="match status" value="1"/>
</dbReference>
<feature type="domain" description="DUF7507" evidence="4">
    <location>
        <begin position="1935"/>
        <end position="2039"/>
    </location>
</feature>
<reference evidence="5 6" key="1">
    <citation type="submission" date="2019-04" db="EMBL/GenBank/DDBJ databases">
        <title>Flavobacterium sp. nov. isolated from construction timber.</title>
        <authorList>
            <person name="Lin S.-Y."/>
            <person name="Chang C.-T."/>
            <person name="Young C.-C."/>
        </authorList>
    </citation>
    <scope>NUCLEOTIDE SEQUENCE [LARGE SCALE GENOMIC DNA]</scope>
    <source>
        <strain evidence="5 6">CC-CTC003</strain>
    </source>
</reference>
<feature type="domain" description="DUF7507" evidence="4">
    <location>
        <begin position="1804"/>
        <end position="1905"/>
    </location>
</feature>
<feature type="transmembrane region" description="Helical" evidence="2">
    <location>
        <begin position="31"/>
        <end position="49"/>
    </location>
</feature>
<evidence type="ECO:0000256" key="2">
    <source>
        <dbReference type="SAM" id="Phobius"/>
    </source>
</evidence>
<dbReference type="InterPro" id="IPR001434">
    <property type="entry name" value="OmcB-like_DUF11"/>
</dbReference>
<dbReference type="Pfam" id="PF01345">
    <property type="entry name" value="DUF11"/>
    <property type="match status" value="2"/>
</dbReference>
<protein>
    <submittedName>
        <fullName evidence="5">DUF11 domain-containing protein</fullName>
    </submittedName>
</protein>
<evidence type="ECO:0000259" key="3">
    <source>
        <dbReference type="Pfam" id="PF01345"/>
    </source>
</evidence>
<feature type="non-terminal residue" evidence="5">
    <location>
        <position position="2270"/>
    </location>
</feature>
<dbReference type="Pfam" id="PF24346">
    <property type="entry name" value="DUF7507"/>
    <property type="match status" value="4"/>
</dbReference>
<dbReference type="InterPro" id="IPR055354">
    <property type="entry name" value="DUF7507"/>
</dbReference>
<keyword evidence="6" id="KW-1185">Reference proteome</keyword>
<dbReference type="NCBIfam" id="TIGR01451">
    <property type="entry name" value="B_ant_repeat"/>
    <property type="match status" value="6"/>
</dbReference>
<feature type="compositionally biased region" description="Polar residues" evidence="1">
    <location>
        <begin position="2022"/>
        <end position="2039"/>
    </location>
</feature>
<comment type="caution">
    <text evidence="5">The sequence shown here is derived from an EMBL/GenBank/DDBJ whole genome shotgun (WGS) entry which is preliminary data.</text>
</comment>
<dbReference type="InterPro" id="IPR047589">
    <property type="entry name" value="DUF11_rpt"/>
</dbReference>
<dbReference type="EMBL" id="SSNZ01000012">
    <property type="protein sequence ID" value="THF47407.1"/>
    <property type="molecule type" value="Genomic_DNA"/>
</dbReference>
<organism evidence="5 6">
    <name type="scientific">Flavobacterium supellecticarium</name>
    <dbReference type="NCBI Taxonomy" id="2565924"/>
    <lineage>
        <taxon>Bacteria</taxon>
        <taxon>Pseudomonadati</taxon>
        <taxon>Bacteroidota</taxon>
        <taxon>Flavobacteriia</taxon>
        <taxon>Flavobacteriales</taxon>
        <taxon>Flavobacteriaceae</taxon>
        <taxon>Flavobacterium</taxon>
    </lineage>
</organism>
<feature type="compositionally biased region" description="Low complexity" evidence="1">
    <location>
        <begin position="2163"/>
        <end position="2177"/>
    </location>
</feature>
<proteinExistence type="predicted"/>
<feature type="domain" description="DUF7507" evidence="4">
    <location>
        <begin position="2181"/>
        <end position="2270"/>
    </location>
</feature>
<feature type="compositionally biased region" description="Polar residues" evidence="1">
    <location>
        <begin position="2145"/>
        <end position="2162"/>
    </location>
</feature>
<feature type="domain" description="DUF11" evidence="3">
    <location>
        <begin position="558"/>
        <end position="680"/>
    </location>
</feature>
<dbReference type="InterPro" id="IPR013783">
    <property type="entry name" value="Ig-like_fold"/>
</dbReference>
<feature type="compositionally biased region" description="Low complexity" evidence="1">
    <location>
        <begin position="2040"/>
        <end position="2054"/>
    </location>
</feature>
<dbReference type="Proteomes" id="UP000307507">
    <property type="component" value="Unassembled WGS sequence"/>
</dbReference>
<keyword evidence="2" id="KW-0812">Transmembrane</keyword>
<keyword evidence="2" id="KW-0472">Membrane</keyword>
<accession>A0A4S3ZPH5</accession>
<dbReference type="OrthoDB" id="9805017at2"/>
<evidence type="ECO:0000313" key="5">
    <source>
        <dbReference type="EMBL" id="THF47407.1"/>
    </source>
</evidence>
<gene>
    <name evidence="5" type="ORF">E6C50_16735</name>
</gene>
<evidence type="ECO:0000313" key="6">
    <source>
        <dbReference type="Proteomes" id="UP000307507"/>
    </source>
</evidence>
<sequence length="2270" mass="233275">MNENYSYSDKNLSYRQRGSSVSLLLSNMRKYSFLFFIFMITGLWNVMFADGSRDFYPSGATGNRAFLYSNQYESTGGTTLRSWPFKTLGTHYVYAKVGETIAAASSAQGLGNGRIRLTAPDGTVYLSANNAIGRIASRAEELAGPLYSGQATGANRYQPFNTVVTSGNEGIWKVEFLPSGSDVSSSSPSVTDIAADANWTQGTNTELIAAWDVSVRNSANSAWVNGRVYTNILNLHISGSSFLANKAFYGNMYVLTRDGIAYRVTNNGSNGVGFTFFVNNKGFLTASGSSSYKSLNISDPTDAQFRIHDPRSADSGSNVTHKIFYSKPALDLPTSASMSGGTTTWLKNSVLTPTASNITYTGVEGTPDLSGNKGAYIGFDSNLAGTYKIEILGGFPTRTITGNCIVGTNTVFWDGKDGNGNILPAGTNIGEIRVQLFGAEVHFPFIDMEINPGGIIIEQLDSSYNLFSPTKDLVYWDDSDVTGGMATHKSNPTASGSNGISSNTNGHKWGLYTSGSSGSGNSGTGSSSFGNEKSMDTWSFVPGAVVVKNLDLVVAAADLEVVSIVPSTTTVIAGQNMHYTVTVSNNGPSAVTGAGFNFIVPAGFTISSVTYVNSQGTVVVVNGTIDPVTGNYSANLNMTNGGQVVFTINGTVGAAAGGQALTVEASIIRPADVTDPDATNPGTNPPTDPHLECLNGTAVENCNNIKYNTITPTVSADLAVSKTTATMTPSVGDQIVFTIVATNNGAGNATGVQVVEQLPTGYTYVSATTTGGTFNNVTGLWTIGNMANGQSYTLTLTATVNATGTYTNSAVISGIENDPNPANNTSTITPTRATSVIDANNDSATNINGTTGATNVLNVYTNDTLNGTAVVPSEVILTTTVPNPNLVLNPNGNVDVIPGTPAGTYTLTYQICQVLNPTNCDTAVVSVTVVPAAIDAANDSATNINGTTGATNVVNVYTNDTLNGTAVVPSEVILTTTVPNPNLVLNPNGSVDVIPGTPGGTYTLTYQICEVLNPTNCDTAVVSVTVVPPAIDAVNDSATNINGTTGVTNVVNVYTNDTLNGTAVVPSEVILTTTVPNPNLVLNPNGSVDVIPGTPGGTYTLTYQICEVLNPTNCDTAVVSVTVVPPAIDAVNDSATNINGTTGATNVVNVYTNDTLNGTAVVPSEVILTTTVPNPNLVLNPNGSVDVIPGTPGGTYTLTYQICEVLNPTNCDTAVVSVTVVPPAIDAVNDSATNINGTTGATNVVNVYTNDTLNGTAVVPSEVILTTTVPNPNLVLNPNGSVDVIPGTPGGTYTLTYQICEVLNPTNCDTAVVSVTVVPPAIDAVNDSATNINGTTGATNVVNVYTNDTLNGTAVVPSEVILTTTVPNPNLVLNPNGNVDVIPGTPAGTYTLTYQICEVLNPTNCDTAVVSVTVVPPAIDAVNDSATNINGTTGATNVVNVYTNDTLNGTVVVPSEVILTTTVPNPNLVLNPNGNVDVIPGTPAGTYTLTYQICEVLNPTNCDTAVVSVTVVPPAIDAVNDSATNINGTTGATNVVNVYTNDTLNGTAVVPSEVILTTTVPNPNLVLNPNGNVDVIPGTPAGTYTLTYQICQVLNPTNCDTAVVSVTVVPPAIDAVNDSATNINGTTGATNVVNVYTNDTLNGTAVVPSEVILTTTVPNPNLVLNPNGNVDVIPGTPAGTYTLTYQICEVLNPTNCDTAVVSVTVVPPAIDAVNDSATNINGTTGATNVVNVYTNDTLNGTAVVPSEVILTTTVPNPNLVLNPNGNVDVIPGTPGGTYTLTYQICQVLNPTNCDTAVVTVFVMEPELTLTKDAANGTYDSVGDVINYTLVVTNTGNVTVTNITVTDTNADTGSISPATIATLAQGQSVTVTATHTITQADLNSGFVRNLATVTGQDPTGGPVTDESEDPTNPSQPGDNGYDSGCPKCTVTTLTQNPAIALVKTAVFNDTNADTFAQVGETITYTFTVTNTGNVTVNGLVINDALLGVTNLAVTPATLAPGAIGTATAMYTLTQSDINNGQISNTAIASGTSPQGNPVQDTSGTSTTNDTPTVTTLPQNPAIALVKTAVFNDTNADTFAQVGETITYTFTVTNTGNVTVNGLVINDALLGVTNLAVTPATLAPGATGTATATYVLTQSDINNGQISNTAIASGTSPQGNPVQDTSGTSTTNDTPTVTTLPQNPAIALVKTAVFNDTNADTFAQVGETITYTFTVTNTGNVTVNGLVINDALLGVTNLAVTPATLAPGAIGTATATYVLTQSDINNGQISNT</sequence>
<feature type="region of interest" description="Disordered" evidence="1">
    <location>
        <begin position="1891"/>
        <end position="1922"/>
    </location>
</feature>
<feature type="region of interest" description="Disordered" evidence="1">
    <location>
        <begin position="2145"/>
        <end position="2177"/>
    </location>
</feature>
<feature type="domain" description="DUF7507" evidence="4">
    <location>
        <begin position="2058"/>
        <end position="2162"/>
    </location>
</feature>
<keyword evidence="2" id="KW-1133">Transmembrane helix</keyword>
<name>A0A4S3ZPH5_9FLAO</name>
<feature type="domain" description="DUF11" evidence="3">
    <location>
        <begin position="717"/>
        <end position="829"/>
    </location>
</feature>
<evidence type="ECO:0000259" key="4">
    <source>
        <dbReference type="Pfam" id="PF24346"/>
    </source>
</evidence>
<feature type="region of interest" description="Disordered" evidence="1">
    <location>
        <begin position="2022"/>
        <end position="2054"/>
    </location>
</feature>
<evidence type="ECO:0000256" key="1">
    <source>
        <dbReference type="SAM" id="MobiDB-lite"/>
    </source>
</evidence>